<dbReference type="Proteomes" id="UP000323257">
    <property type="component" value="Unassembled WGS sequence"/>
</dbReference>
<proteinExistence type="predicted"/>
<name>A0A5S5CI52_9BACL</name>
<organism evidence="1 2">
    <name type="scientific">Paenibacillus methanolicus</name>
    <dbReference type="NCBI Taxonomy" id="582686"/>
    <lineage>
        <taxon>Bacteria</taxon>
        <taxon>Bacillati</taxon>
        <taxon>Bacillota</taxon>
        <taxon>Bacilli</taxon>
        <taxon>Bacillales</taxon>
        <taxon>Paenibacillaceae</taxon>
        <taxon>Paenibacillus</taxon>
    </lineage>
</organism>
<dbReference type="EMBL" id="VNHS01000001">
    <property type="protein sequence ID" value="TYP79430.1"/>
    <property type="molecule type" value="Genomic_DNA"/>
</dbReference>
<sequence>MLKEHRVQGELQLTKRIVITDWEIEVDYSKTKEYYSNHKIDDDCTCTSCMNYRFNCKQFSNELLEFFEGLGIDPSKEGEFMDFGVSKEGSVIYMGFYHLVGRILDGPDYVDDKWEELNLFKINEFEFGFSSLELRCVPDDFPDPVIQLEFKAILPWLLEVPRE</sequence>
<accession>A0A5S5CI52</accession>
<evidence type="ECO:0000313" key="2">
    <source>
        <dbReference type="Proteomes" id="UP000323257"/>
    </source>
</evidence>
<keyword evidence="2" id="KW-1185">Reference proteome</keyword>
<evidence type="ECO:0000313" key="1">
    <source>
        <dbReference type="EMBL" id="TYP79430.1"/>
    </source>
</evidence>
<protein>
    <submittedName>
        <fullName evidence="1">Uncharacterized protein</fullName>
    </submittedName>
</protein>
<gene>
    <name evidence="1" type="ORF">BCM02_101548</name>
</gene>
<comment type="caution">
    <text evidence="1">The sequence shown here is derived from an EMBL/GenBank/DDBJ whole genome shotgun (WGS) entry which is preliminary data.</text>
</comment>
<dbReference type="AlphaFoldDB" id="A0A5S5CI52"/>
<reference evidence="1 2" key="1">
    <citation type="submission" date="2019-07" db="EMBL/GenBank/DDBJ databases">
        <title>Genomic Encyclopedia of Type Strains, Phase III (KMG-III): the genomes of soil and plant-associated and newly described type strains.</title>
        <authorList>
            <person name="Whitman W."/>
        </authorList>
    </citation>
    <scope>NUCLEOTIDE SEQUENCE [LARGE SCALE GENOMIC DNA]</scope>
    <source>
        <strain evidence="1 2">BL24</strain>
    </source>
</reference>